<dbReference type="RefSeq" id="XP_011131148.1">
    <property type="nucleotide sequence ID" value="XM_011132846.1"/>
</dbReference>
<proteinExistence type="predicted"/>
<feature type="compositionally biased region" description="Polar residues" evidence="1">
    <location>
        <begin position="556"/>
        <end position="583"/>
    </location>
</feature>
<name>A0A023B4J3_GRENI</name>
<dbReference type="AlphaFoldDB" id="A0A023B4J3"/>
<organism evidence="2 3">
    <name type="scientific">Gregarina niphandrodes</name>
    <name type="common">Septate eugregarine</name>
    <dbReference type="NCBI Taxonomy" id="110365"/>
    <lineage>
        <taxon>Eukaryota</taxon>
        <taxon>Sar</taxon>
        <taxon>Alveolata</taxon>
        <taxon>Apicomplexa</taxon>
        <taxon>Conoidasida</taxon>
        <taxon>Gregarinasina</taxon>
        <taxon>Eugregarinorida</taxon>
        <taxon>Gregarinidae</taxon>
        <taxon>Gregarina</taxon>
    </lineage>
</organism>
<evidence type="ECO:0000313" key="3">
    <source>
        <dbReference type="Proteomes" id="UP000019763"/>
    </source>
</evidence>
<feature type="region of interest" description="Disordered" evidence="1">
    <location>
        <begin position="469"/>
        <end position="498"/>
    </location>
</feature>
<dbReference type="VEuPathDB" id="CryptoDB:GNI_100940"/>
<gene>
    <name evidence="2" type="ORF">GNI_100940</name>
</gene>
<reference evidence="2" key="1">
    <citation type="submission" date="2013-12" db="EMBL/GenBank/DDBJ databases">
        <authorList>
            <person name="Omoto C.K."/>
            <person name="Sibley D."/>
            <person name="Venepally P."/>
            <person name="Hadjithomas M."/>
            <person name="Karamycheva S."/>
            <person name="Brunk B."/>
            <person name="Roos D."/>
            <person name="Caler E."/>
            <person name="Lorenzi H."/>
        </authorList>
    </citation>
    <scope>NUCLEOTIDE SEQUENCE</scope>
</reference>
<feature type="region of interest" description="Disordered" evidence="1">
    <location>
        <begin position="539"/>
        <end position="628"/>
    </location>
</feature>
<accession>A0A023B4J3</accession>
<evidence type="ECO:0000256" key="1">
    <source>
        <dbReference type="SAM" id="MobiDB-lite"/>
    </source>
</evidence>
<keyword evidence="3" id="KW-1185">Reference proteome</keyword>
<comment type="caution">
    <text evidence="2">The sequence shown here is derived from an EMBL/GenBank/DDBJ whole genome shotgun (WGS) entry which is preliminary data.</text>
</comment>
<dbReference type="GeneID" id="22913566"/>
<evidence type="ECO:0000313" key="2">
    <source>
        <dbReference type="EMBL" id="EZG56798.1"/>
    </source>
</evidence>
<dbReference type="EMBL" id="AFNH02000757">
    <property type="protein sequence ID" value="EZG56798.1"/>
    <property type="molecule type" value="Genomic_DNA"/>
</dbReference>
<feature type="compositionally biased region" description="Basic and acidic residues" evidence="1">
    <location>
        <begin position="545"/>
        <end position="555"/>
    </location>
</feature>
<protein>
    <submittedName>
        <fullName evidence="2">Uncharacterized protein</fullName>
    </submittedName>
</protein>
<sequence length="628" mass="72053">MVNSCIVKARHHRDGGSSLLSVAIIATNLGRPDAWDSDAKLCGHYVFPRWLGPRLVKLGSWDRELSDDAQVNCKDGIGVDRDRKEYEVFDGLLIDGLLGEVCGVVGGACGFAETLVDNRLNPEVLKLSPVALRSYSELFKTHEMRVTHPELMGGESVSRSVREAMLSERVKHFARALHYALVCDRCWRHEALNTGDAESMPDLEKVYGATFLHGCRKLTMFRTNFVKKTPEYFKIQKEKILQYKTREERIKKQSVFQQTLPLFCEDRLIEYPNLTAKNGRLVEHTGQGKPKDSDDIYLEVFPAEMYERAGTRKFFWWPGIYQGGIRPMTTRFFRSTEGPMKQYSIVDRGSSATMSRMPPALLNFLPFSHLARWAYETPKQEWFGPGRLDPTDEKKPKIPGLLNSLSLKGLADWVQRNQRAKRLRKRETIREFIRQEFDNTFRQNFAQTISIKTLHNAWEDEDGLWDPANRGRTMSHDRRSRKSVKPIDKSKSQSMHQSMDRLRTELRGKTITDSVGKPKDRLVIEFLGRQTRPVSEFLGRQTSEYARRPSSELTRRNMSTHSIGTPANDSMDRTNNGCGVRNYSTDEPKVSKGRHKKSSAESLKIRSNNELTNAHPEKGTQPRPQSFY</sequence>
<dbReference type="Proteomes" id="UP000019763">
    <property type="component" value="Unassembled WGS sequence"/>
</dbReference>